<keyword evidence="3" id="KW-1185">Reference proteome</keyword>
<proteinExistence type="predicted"/>
<organism evidence="2 3">
    <name type="scientific">Vigna unguiculata</name>
    <name type="common">Cowpea</name>
    <dbReference type="NCBI Taxonomy" id="3917"/>
    <lineage>
        <taxon>Eukaryota</taxon>
        <taxon>Viridiplantae</taxon>
        <taxon>Streptophyta</taxon>
        <taxon>Embryophyta</taxon>
        <taxon>Tracheophyta</taxon>
        <taxon>Spermatophyta</taxon>
        <taxon>Magnoliopsida</taxon>
        <taxon>eudicotyledons</taxon>
        <taxon>Gunneridae</taxon>
        <taxon>Pentapetalae</taxon>
        <taxon>rosids</taxon>
        <taxon>fabids</taxon>
        <taxon>Fabales</taxon>
        <taxon>Fabaceae</taxon>
        <taxon>Papilionoideae</taxon>
        <taxon>50 kb inversion clade</taxon>
        <taxon>NPAAA clade</taxon>
        <taxon>indigoferoid/millettioid clade</taxon>
        <taxon>Phaseoleae</taxon>
        <taxon>Vigna</taxon>
    </lineage>
</organism>
<dbReference type="Proteomes" id="UP000501690">
    <property type="component" value="Linkage Group LG8"/>
</dbReference>
<name>A0A4D6MRK4_VIGUN</name>
<accession>A0A4D6MRK4</accession>
<dbReference type="AlphaFoldDB" id="A0A4D6MRK4"/>
<evidence type="ECO:0000313" key="3">
    <source>
        <dbReference type="Proteomes" id="UP000501690"/>
    </source>
</evidence>
<evidence type="ECO:0000256" key="1">
    <source>
        <dbReference type="SAM" id="SignalP"/>
    </source>
</evidence>
<dbReference type="Gene3D" id="2.40.50.140">
    <property type="entry name" value="Nucleic acid-binding proteins"/>
    <property type="match status" value="1"/>
</dbReference>
<reference evidence="2 3" key="1">
    <citation type="submission" date="2019-04" db="EMBL/GenBank/DDBJ databases">
        <title>An improved genome assembly and genetic linkage map for asparagus bean, Vigna unguiculata ssp. sesquipedialis.</title>
        <authorList>
            <person name="Xia Q."/>
            <person name="Zhang R."/>
            <person name="Dong Y."/>
        </authorList>
    </citation>
    <scope>NUCLEOTIDE SEQUENCE [LARGE SCALE GENOMIC DNA]</scope>
    <source>
        <tissue evidence="2">Leaf</tissue>
    </source>
</reference>
<evidence type="ECO:0000313" key="2">
    <source>
        <dbReference type="EMBL" id="QCE03212.1"/>
    </source>
</evidence>
<dbReference type="InterPro" id="IPR012340">
    <property type="entry name" value="NA-bd_OB-fold"/>
</dbReference>
<feature type="chain" id="PRO_5020034510" evidence="1">
    <location>
        <begin position="21"/>
        <end position="267"/>
    </location>
</feature>
<dbReference type="EMBL" id="CP039352">
    <property type="protein sequence ID" value="QCE03212.1"/>
    <property type="molecule type" value="Genomic_DNA"/>
</dbReference>
<sequence>MKYKMQVTCIVLLQFHVIGMLDNVEEKGHSKNVVFDLKDLSGAIICCTLWDSYCEKLLSYWRTCSQTSNVAIILTQAKIKLASEDLDVILGCTWAFKVKLQGKNRPASVMRVSTDVEIIDHVKALLGQEEASFVGECVVSCPSDILPDTSNSSAMVIGKCSNASLLDVPTSSGTSLAIELAECIGNAACDLTADTDSSLMCLSSTADDEPDIVFCMTPSKDVSAPIDDVPDIPSSIMEFDFLEDIPLAQLSATKTTKPTKSIKKEKL</sequence>
<keyword evidence="1" id="KW-0732">Signal</keyword>
<gene>
    <name evidence="2" type="ORF">DEO72_LG8g1234</name>
</gene>
<protein>
    <submittedName>
        <fullName evidence="2">Nucleic acid-binding</fullName>
    </submittedName>
</protein>
<feature type="signal peptide" evidence="1">
    <location>
        <begin position="1"/>
        <end position="20"/>
    </location>
</feature>